<dbReference type="GO" id="GO:0000272">
    <property type="term" value="P:polysaccharide catabolic process"/>
    <property type="evidence" value="ECO:0007669"/>
    <property type="project" value="InterPro"/>
</dbReference>
<gene>
    <name evidence="7" type="ORF">SAMN04489793_4650</name>
</gene>
<dbReference type="STRING" id="57704.SAMN04489793_4650"/>
<keyword evidence="5" id="KW-0732">Signal</keyword>
<reference evidence="8" key="1">
    <citation type="submission" date="2016-10" db="EMBL/GenBank/DDBJ databases">
        <authorList>
            <person name="Varghese N."/>
            <person name="Submissions S."/>
        </authorList>
    </citation>
    <scope>NUCLEOTIDE SEQUENCE [LARGE SCALE GENOMIC DNA]</scope>
    <source>
        <strain evidence="8">DSM 44234</strain>
    </source>
</reference>
<keyword evidence="8" id="KW-1185">Reference proteome</keyword>
<dbReference type="EMBL" id="FNSA01000003">
    <property type="protein sequence ID" value="SED32601.1"/>
    <property type="molecule type" value="Genomic_DNA"/>
</dbReference>
<dbReference type="PROSITE" id="PS51318">
    <property type="entry name" value="TAT"/>
    <property type="match status" value="1"/>
</dbReference>
<evidence type="ECO:0000256" key="1">
    <source>
        <dbReference type="ARBA" id="ARBA00022801"/>
    </source>
</evidence>
<comment type="similarity">
    <text evidence="3">Belongs to the glycosyl hydrolase 5 (cellulase A) family.</text>
</comment>
<accession>A0A1H4ZT07</accession>
<evidence type="ECO:0000259" key="6">
    <source>
        <dbReference type="Pfam" id="PF00150"/>
    </source>
</evidence>
<name>A0A1H4ZT07_TSUTY</name>
<keyword evidence="2 3" id="KW-0326">Glycosidase</keyword>
<evidence type="ECO:0000256" key="2">
    <source>
        <dbReference type="ARBA" id="ARBA00023295"/>
    </source>
</evidence>
<evidence type="ECO:0000256" key="3">
    <source>
        <dbReference type="RuleBase" id="RU361153"/>
    </source>
</evidence>
<proteinExistence type="inferred from homology"/>
<dbReference type="InterPro" id="IPR017853">
    <property type="entry name" value="GH"/>
</dbReference>
<feature type="compositionally biased region" description="Low complexity" evidence="4">
    <location>
        <begin position="40"/>
        <end position="58"/>
    </location>
</feature>
<dbReference type="GO" id="GO:0004553">
    <property type="term" value="F:hydrolase activity, hydrolyzing O-glycosyl compounds"/>
    <property type="evidence" value="ECO:0007669"/>
    <property type="project" value="InterPro"/>
</dbReference>
<organism evidence="7 8">
    <name type="scientific">Tsukamurella tyrosinosolvens</name>
    <dbReference type="NCBI Taxonomy" id="57704"/>
    <lineage>
        <taxon>Bacteria</taxon>
        <taxon>Bacillati</taxon>
        <taxon>Actinomycetota</taxon>
        <taxon>Actinomycetes</taxon>
        <taxon>Mycobacteriales</taxon>
        <taxon>Tsukamurellaceae</taxon>
        <taxon>Tsukamurella</taxon>
    </lineage>
</organism>
<feature type="chain" id="PRO_5038358733" evidence="5">
    <location>
        <begin position="28"/>
        <end position="398"/>
    </location>
</feature>
<dbReference type="InterPro" id="IPR006311">
    <property type="entry name" value="TAT_signal"/>
</dbReference>
<evidence type="ECO:0000256" key="4">
    <source>
        <dbReference type="SAM" id="MobiDB-lite"/>
    </source>
</evidence>
<protein>
    <submittedName>
        <fullName evidence="7">Cellulase (Glycosyl hydrolase family 5)</fullName>
    </submittedName>
</protein>
<evidence type="ECO:0000313" key="7">
    <source>
        <dbReference type="EMBL" id="SED32601.1"/>
    </source>
</evidence>
<dbReference type="Pfam" id="PF00150">
    <property type="entry name" value="Cellulase"/>
    <property type="match status" value="1"/>
</dbReference>
<feature type="region of interest" description="Disordered" evidence="4">
    <location>
        <begin position="30"/>
        <end position="63"/>
    </location>
</feature>
<dbReference type="InterPro" id="IPR001547">
    <property type="entry name" value="Glyco_hydro_5"/>
</dbReference>
<feature type="domain" description="Glycoside hydrolase family 5" evidence="6">
    <location>
        <begin position="112"/>
        <end position="319"/>
    </location>
</feature>
<evidence type="ECO:0000313" key="8">
    <source>
        <dbReference type="Proteomes" id="UP000182241"/>
    </source>
</evidence>
<dbReference type="AlphaFoldDB" id="A0A1H4ZT07"/>
<dbReference type="Gene3D" id="3.20.20.80">
    <property type="entry name" value="Glycosidases"/>
    <property type="match status" value="1"/>
</dbReference>
<dbReference type="Proteomes" id="UP000182241">
    <property type="component" value="Unassembled WGS sequence"/>
</dbReference>
<keyword evidence="1 3" id="KW-0378">Hydrolase</keyword>
<evidence type="ECO:0000256" key="5">
    <source>
        <dbReference type="SAM" id="SignalP"/>
    </source>
</evidence>
<dbReference type="SUPFAM" id="SSF51445">
    <property type="entry name" value="(Trans)glycosidases"/>
    <property type="match status" value="1"/>
</dbReference>
<feature type="signal peptide" evidence="5">
    <location>
        <begin position="1"/>
        <end position="27"/>
    </location>
</feature>
<sequence>MTVVTRRVLLGTAAALPAVMMAARAAADPGSGAGAGGTVGPTTPGAAAPGAAPAGPAARWTPERAQQWRTQNPWMVGANYINANAGNQFEMFQAQTFDPNRMNLELGWARGLGMTTMRVFLQDQLWTADPTGLVQRLDQFLTIAHNNGIKIMFVLFDSCWDPNPKPGVQREPTPGVHNSTWVQSPGAAGLTNADTAGLQAYATGVVKAFANDPRVVAWDVWNEPENLADSYPLSPPDKVARVAKLLPQAFAWARAGNPTQPLTSGVWADTRPEIRAIQLEQSDVISFHSYDPPEKFRAMAADLAKLGRPMLLTEYMARPQGSTIETILPICKELNIDAYQWGFVAGRSQTYYPWDSWKQPYVGARQPQQWFHDLLWPDGRPYRDAEVATVRRLTTART</sequence>